<evidence type="ECO:0000313" key="2">
    <source>
        <dbReference type="Proteomes" id="UP000216991"/>
    </source>
</evidence>
<comment type="caution">
    <text evidence="1">The sequence shown here is derived from an EMBL/GenBank/DDBJ whole genome shotgun (WGS) entry which is preliminary data.</text>
</comment>
<evidence type="ECO:0000313" key="1">
    <source>
        <dbReference type="EMBL" id="OYQ37479.1"/>
    </source>
</evidence>
<evidence type="ECO:0008006" key="3">
    <source>
        <dbReference type="Google" id="ProtNLM"/>
    </source>
</evidence>
<reference evidence="1 2" key="1">
    <citation type="submission" date="2017-07" db="EMBL/GenBank/DDBJ databases">
        <title>Sandarakinorhabdus cyanobacteriorum sp. nov., a novel bacterium isolated from cyanobacterial aggregates in a eutrophic lake.</title>
        <authorList>
            <person name="Cai H."/>
        </authorList>
    </citation>
    <scope>NUCLEOTIDE SEQUENCE [LARGE SCALE GENOMIC DNA]</scope>
    <source>
        <strain evidence="1 2">TH057</strain>
    </source>
</reference>
<dbReference type="RefSeq" id="WP_094472271.1">
    <property type="nucleotide sequence ID" value="NZ_NOXT01000026.1"/>
</dbReference>
<dbReference type="Pfam" id="PF10604">
    <property type="entry name" value="Polyketide_cyc2"/>
    <property type="match status" value="1"/>
</dbReference>
<dbReference type="InterPro" id="IPR019587">
    <property type="entry name" value="Polyketide_cyclase/dehydratase"/>
</dbReference>
<keyword evidence="2" id="KW-1185">Reference proteome</keyword>
<dbReference type="Gene3D" id="3.30.530.20">
    <property type="match status" value="1"/>
</dbReference>
<gene>
    <name evidence="1" type="ORF">CHU93_00510</name>
</gene>
<dbReference type="EMBL" id="NOXT01000026">
    <property type="protein sequence ID" value="OYQ37479.1"/>
    <property type="molecule type" value="Genomic_DNA"/>
</dbReference>
<accession>A0A255Z7Q8</accession>
<protein>
    <recommendedName>
        <fullName evidence="3">Polyketide cyclase</fullName>
    </recommendedName>
</protein>
<dbReference type="Proteomes" id="UP000216991">
    <property type="component" value="Unassembled WGS sequence"/>
</dbReference>
<dbReference type="InterPro" id="IPR023393">
    <property type="entry name" value="START-like_dom_sf"/>
</dbReference>
<dbReference type="SUPFAM" id="SSF55961">
    <property type="entry name" value="Bet v1-like"/>
    <property type="match status" value="1"/>
</dbReference>
<sequence length="142" mass="15583">MIEHSVDIQAAPYRVFSLYSDIGAWRRWDSEVSDVALPDGLKPGSKGWLKPRAGPKAKIKVTSVEHGVSFLVESRLLLCRMLFDHRLMAIASGTRATHTVRFEGFLAPLFRVLIGRAVDATLPDTLAGLKRHAEALETGTGS</sequence>
<dbReference type="OrthoDB" id="9810827at2"/>
<proteinExistence type="predicted"/>
<name>A0A255Z7Q8_9SPHN</name>
<organism evidence="1 2">
    <name type="scientific">Sandarakinorhabdus cyanobacteriorum</name>
    <dbReference type="NCBI Taxonomy" id="1981098"/>
    <lineage>
        <taxon>Bacteria</taxon>
        <taxon>Pseudomonadati</taxon>
        <taxon>Pseudomonadota</taxon>
        <taxon>Alphaproteobacteria</taxon>
        <taxon>Sphingomonadales</taxon>
        <taxon>Sphingosinicellaceae</taxon>
        <taxon>Sandarakinorhabdus</taxon>
    </lineage>
</organism>
<dbReference type="AlphaFoldDB" id="A0A255Z7Q8"/>